<dbReference type="EnsemblPlants" id="OGLUM02G31830.1">
    <property type="protein sequence ID" value="OGLUM02G31830.1"/>
    <property type="gene ID" value="OGLUM02G31830"/>
</dbReference>
<evidence type="ECO:0000256" key="2">
    <source>
        <dbReference type="RuleBase" id="RU369043"/>
    </source>
</evidence>
<feature type="compositionally biased region" description="Low complexity" evidence="3">
    <location>
        <begin position="1"/>
        <end position="14"/>
    </location>
</feature>
<reference evidence="4" key="1">
    <citation type="submission" date="2015-04" db="UniProtKB">
        <authorList>
            <consortium name="EnsemblPlants"/>
        </authorList>
    </citation>
    <scope>IDENTIFICATION</scope>
</reference>
<evidence type="ECO:0000256" key="1">
    <source>
        <dbReference type="ARBA" id="ARBA00022737"/>
    </source>
</evidence>
<feature type="compositionally biased region" description="Low complexity" evidence="3">
    <location>
        <begin position="86"/>
        <end position="97"/>
    </location>
</feature>
<dbReference type="Gramene" id="OGLUM02G31830.1">
    <property type="protein sequence ID" value="OGLUM02G31830.1"/>
    <property type="gene ID" value="OGLUM02G31830"/>
</dbReference>
<feature type="compositionally biased region" description="Pro residues" evidence="3">
    <location>
        <begin position="258"/>
        <end position="269"/>
    </location>
</feature>
<evidence type="ECO:0000313" key="5">
    <source>
        <dbReference type="Proteomes" id="UP000026961"/>
    </source>
</evidence>
<name>A0A0D9YXR9_9ORYZ</name>
<feature type="region of interest" description="Disordered" evidence="3">
    <location>
        <begin position="243"/>
        <end position="284"/>
    </location>
</feature>
<feature type="compositionally biased region" description="Pro residues" evidence="3">
    <location>
        <begin position="76"/>
        <end position="85"/>
    </location>
</feature>
<evidence type="ECO:0000256" key="3">
    <source>
        <dbReference type="SAM" id="MobiDB-lite"/>
    </source>
</evidence>
<protein>
    <recommendedName>
        <fullName evidence="2">ACT domain-containing protein ACR</fullName>
    </recommendedName>
    <alternativeName>
        <fullName evidence="2">Protein ACT DOMAIN REPEATS</fullName>
    </alternativeName>
</protein>
<feature type="compositionally biased region" description="Low complexity" evidence="3">
    <location>
        <begin position="244"/>
        <end position="257"/>
    </location>
</feature>
<accession>A0A0D9YXR9</accession>
<organism evidence="4">
    <name type="scientific">Oryza glumipatula</name>
    <dbReference type="NCBI Taxonomy" id="40148"/>
    <lineage>
        <taxon>Eukaryota</taxon>
        <taxon>Viridiplantae</taxon>
        <taxon>Streptophyta</taxon>
        <taxon>Embryophyta</taxon>
        <taxon>Tracheophyta</taxon>
        <taxon>Spermatophyta</taxon>
        <taxon>Magnoliopsida</taxon>
        <taxon>Liliopsida</taxon>
        <taxon>Poales</taxon>
        <taxon>Poaceae</taxon>
        <taxon>BOP clade</taxon>
        <taxon>Oryzoideae</taxon>
        <taxon>Oryzeae</taxon>
        <taxon>Oryzinae</taxon>
        <taxon>Oryza</taxon>
    </lineage>
</organism>
<feature type="region of interest" description="Disordered" evidence="3">
    <location>
        <begin position="1"/>
        <end position="122"/>
    </location>
</feature>
<dbReference type="HOGENOM" id="CLU_840390_0_0_1"/>
<comment type="function">
    <text evidence="2">Binds amino acids.</text>
</comment>
<proteinExistence type="predicted"/>
<reference evidence="4" key="2">
    <citation type="submission" date="2018-05" db="EMBL/GenBank/DDBJ databases">
        <title>OgluRS3 (Oryza glumaepatula Reference Sequence Version 3).</title>
        <authorList>
            <person name="Zhang J."/>
            <person name="Kudrna D."/>
            <person name="Lee S."/>
            <person name="Talag J."/>
            <person name="Welchert J."/>
            <person name="Wing R.A."/>
        </authorList>
    </citation>
    <scope>NUCLEOTIDE SEQUENCE [LARGE SCALE GENOMIC DNA]</scope>
</reference>
<dbReference type="PANTHER" id="PTHR31096:SF6">
    <property type="entry name" value="ACT DOMAIN-CONTAINING PROTEIN ACR8"/>
    <property type="match status" value="1"/>
</dbReference>
<evidence type="ECO:0000313" key="4">
    <source>
        <dbReference type="EnsemblPlants" id="OGLUM02G31830.1"/>
    </source>
</evidence>
<sequence>MRCDLPASSSLAPARPRPPGCNAIFSTRPWSPVAQVAHRGRRWPWSPSVPPPSGSCRSCRSAGLPRSRRPVAPAAPAAPPLPPLRRAPAVSPPSGSCRPRRPAAPTAPPGSRGLAAPSFPPLPPSRRSRHLVGWEVVHPFMDVFHVTDRLGCKLTNDSVITYIEQSLGMWNGPTRPMALEGLTALELTGAGRTGLISEVFAVLADMDCGVVEGRAWMHRVHLGCLIFLRDEETDTERMARIEAASDTSAATPSAPAAAPWPPSPPPPSRTPSAPSTLDKTTSETTGGGDLLWFLEKKEVLYPVFRLRDVIHTSAGDEGGKMDLFLTNGIVD</sequence>
<dbReference type="PANTHER" id="PTHR31096">
    <property type="entry name" value="ACT DOMAIN-CONTAINING PROTEIN ACR4-RELATED"/>
    <property type="match status" value="1"/>
</dbReference>
<dbReference type="AlphaFoldDB" id="A0A0D9YXR9"/>
<dbReference type="eggNOG" id="ENOG502QS10">
    <property type="taxonomic scope" value="Eukaryota"/>
</dbReference>
<dbReference type="Proteomes" id="UP000026961">
    <property type="component" value="Chromosome 2"/>
</dbReference>
<keyword evidence="5" id="KW-1185">Reference proteome</keyword>
<dbReference type="InterPro" id="IPR040217">
    <property type="entry name" value="ACR1-12"/>
</dbReference>
<dbReference type="GO" id="GO:0016597">
    <property type="term" value="F:amino acid binding"/>
    <property type="evidence" value="ECO:0007669"/>
    <property type="project" value="UniProtKB-UniRule"/>
</dbReference>
<feature type="compositionally biased region" description="Low complexity" evidence="3">
    <location>
        <begin position="54"/>
        <end position="75"/>
    </location>
</feature>
<keyword evidence="1 2" id="KW-0677">Repeat</keyword>